<evidence type="ECO:0000259" key="9">
    <source>
        <dbReference type="Pfam" id="PF00849"/>
    </source>
</evidence>
<gene>
    <name evidence="11" type="ORF">YC6258_05384</name>
</gene>
<evidence type="ECO:0000256" key="2">
    <source>
        <dbReference type="ARBA" id="ARBA00022884"/>
    </source>
</evidence>
<dbReference type="HOGENOM" id="CLU_016902_4_0_6"/>
<dbReference type="OrthoDB" id="9807829at2"/>
<dbReference type="RefSeq" id="WP_044620389.1">
    <property type="nucleotide sequence ID" value="NZ_CP007142.1"/>
</dbReference>
<dbReference type="GO" id="GO:0000455">
    <property type="term" value="P:enzyme-directed rRNA pseudouridine synthesis"/>
    <property type="evidence" value="ECO:0007669"/>
    <property type="project" value="TreeGrafter"/>
</dbReference>
<comment type="function">
    <text evidence="5">Responsible for synthesis of pseudouridine from uracil at positions 1911, 1915 and 1917 in 23S ribosomal RNA.</text>
</comment>
<dbReference type="FunFam" id="3.30.2350.10:FF:000006">
    <property type="entry name" value="Pseudouridine synthase"/>
    <property type="match status" value="1"/>
</dbReference>
<dbReference type="Proteomes" id="UP000032266">
    <property type="component" value="Chromosome"/>
</dbReference>
<evidence type="ECO:0000259" key="10">
    <source>
        <dbReference type="Pfam" id="PF01479"/>
    </source>
</evidence>
<evidence type="ECO:0000256" key="7">
    <source>
        <dbReference type="PROSITE-ProRule" id="PRU00182"/>
    </source>
</evidence>
<keyword evidence="2 7" id="KW-0694">RNA-binding</keyword>
<feature type="domain" description="Pseudouridine synthase RsuA/RluA-like" evidence="9">
    <location>
        <begin position="92"/>
        <end position="240"/>
    </location>
</feature>
<dbReference type="SUPFAM" id="SSF55120">
    <property type="entry name" value="Pseudouridine synthase"/>
    <property type="match status" value="1"/>
</dbReference>
<protein>
    <recommendedName>
        <fullName evidence="8">Pseudouridine synthase</fullName>
        <ecNumber evidence="8">5.4.99.-</ecNumber>
    </recommendedName>
</protein>
<dbReference type="Pfam" id="PF01479">
    <property type="entry name" value="S4"/>
    <property type="match status" value="1"/>
</dbReference>
<dbReference type="KEGG" id="gsn:YC6258_05384"/>
<evidence type="ECO:0000256" key="6">
    <source>
        <dbReference type="PIRSR" id="PIRSR606225-1"/>
    </source>
</evidence>
<keyword evidence="11" id="KW-0456">Lyase</keyword>
<dbReference type="Pfam" id="PF00849">
    <property type="entry name" value="PseudoU_synth_2"/>
    <property type="match status" value="1"/>
</dbReference>
<feature type="domain" description="RNA-binding S4" evidence="10">
    <location>
        <begin position="19"/>
        <end position="57"/>
    </location>
</feature>
<evidence type="ECO:0000313" key="12">
    <source>
        <dbReference type="Proteomes" id="UP000032266"/>
    </source>
</evidence>
<dbReference type="EMBL" id="CP007142">
    <property type="protein sequence ID" value="AJQ97414.1"/>
    <property type="molecule type" value="Genomic_DNA"/>
</dbReference>
<dbReference type="InterPro" id="IPR006225">
    <property type="entry name" value="PsdUridine_synth_RluC/D"/>
</dbReference>
<dbReference type="GO" id="GO:0003723">
    <property type="term" value="F:RNA binding"/>
    <property type="evidence" value="ECO:0007669"/>
    <property type="project" value="UniProtKB-KW"/>
</dbReference>
<comment type="similarity">
    <text evidence="1 8">Belongs to the pseudouridine synthase RluA family.</text>
</comment>
<name>A0A0C5W464_9GAMM</name>
<evidence type="ECO:0000256" key="5">
    <source>
        <dbReference type="ARBA" id="ARBA00056072"/>
    </source>
</evidence>
<dbReference type="InterPro" id="IPR002942">
    <property type="entry name" value="S4_RNA-bd"/>
</dbReference>
<reference evidence="11 12" key="1">
    <citation type="submission" date="2014-01" db="EMBL/GenBank/DDBJ databases">
        <title>Full genme sequencing of cellulolytic bacterium Gynuella sunshinyii YC6258T gen. nov., sp. nov.</title>
        <authorList>
            <person name="Khan H."/>
            <person name="Chung E.J."/>
            <person name="Chung Y.R."/>
        </authorList>
    </citation>
    <scope>NUCLEOTIDE SEQUENCE [LARGE SCALE GENOMIC DNA]</scope>
    <source>
        <strain evidence="11 12">YC6258</strain>
    </source>
</reference>
<dbReference type="InterPro" id="IPR006224">
    <property type="entry name" value="PsdUridine_synth_RluA-like_CS"/>
</dbReference>
<dbReference type="STRING" id="1445510.YC6258_05384"/>
<evidence type="ECO:0000313" key="11">
    <source>
        <dbReference type="EMBL" id="AJQ97414.1"/>
    </source>
</evidence>
<dbReference type="InterPro" id="IPR020103">
    <property type="entry name" value="PsdUridine_synth_cat_dom_sf"/>
</dbReference>
<keyword evidence="12" id="KW-1185">Reference proteome</keyword>
<dbReference type="AlphaFoldDB" id="A0A0C5W464"/>
<dbReference type="InterPro" id="IPR050188">
    <property type="entry name" value="RluA_PseudoU_synthase"/>
</dbReference>
<proteinExistence type="inferred from homology"/>
<dbReference type="SUPFAM" id="SSF55174">
    <property type="entry name" value="Alpha-L RNA-binding motif"/>
    <property type="match status" value="1"/>
</dbReference>
<dbReference type="PROSITE" id="PS50889">
    <property type="entry name" value="S4"/>
    <property type="match status" value="1"/>
</dbReference>
<dbReference type="PANTHER" id="PTHR21600">
    <property type="entry name" value="MITOCHONDRIAL RNA PSEUDOURIDINE SYNTHASE"/>
    <property type="match status" value="1"/>
</dbReference>
<comment type="catalytic activity">
    <reaction evidence="4">
        <text>uridine(1911/1915/1917) in 23S rRNA = pseudouridine(1911/1915/1917) in 23S rRNA</text>
        <dbReference type="Rhea" id="RHEA:42524"/>
        <dbReference type="Rhea" id="RHEA-COMP:10097"/>
        <dbReference type="Rhea" id="RHEA-COMP:10098"/>
        <dbReference type="ChEBI" id="CHEBI:65314"/>
        <dbReference type="ChEBI" id="CHEBI:65315"/>
        <dbReference type="EC" id="5.4.99.23"/>
    </reaction>
</comment>
<dbReference type="InterPro" id="IPR036986">
    <property type="entry name" value="S4_RNA-bd_sf"/>
</dbReference>
<dbReference type="PANTHER" id="PTHR21600:SF44">
    <property type="entry name" value="RIBOSOMAL LARGE SUBUNIT PSEUDOURIDINE SYNTHASE D"/>
    <property type="match status" value="1"/>
</dbReference>
<evidence type="ECO:0000256" key="4">
    <source>
        <dbReference type="ARBA" id="ARBA00036882"/>
    </source>
</evidence>
<dbReference type="Gene3D" id="3.30.2350.10">
    <property type="entry name" value="Pseudouridine synthase"/>
    <property type="match status" value="1"/>
</dbReference>
<dbReference type="NCBIfam" id="NF008385">
    <property type="entry name" value="PRK11180.1"/>
    <property type="match status" value="1"/>
</dbReference>
<accession>A0A0C5W464</accession>
<dbReference type="CDD" id="cd00165">
    <property type="entry name" value="S4"/>
    <property type="match status" value="1"/>
</dbReference>
<feature type="active site" evidence="6">
    <location>
        <position position="138"/>
    </location>
</feature>
<dbReference type="NCBIfam" id="TIGR00005">
    <property type="entry name" value="rluA_subfam"/>
    <property type="match status" value="1"/>
</dbReference>
<keyword evidence="3 8" id="KW-0413">Isomerase</keyword>
<comment type="catalytic activity">
    <reaction evidence="8">
        <text>a uridine in RNA = a pseudouridine in RNA</text>
        <dbReference type="Rhea" id="RHEA:48348"/>
        <dbReference type="Rhea" id="RHEA-COMP:12068"/>
        <dbReference type="Rhea" id="RHEA-COMP:12069"/>
        <dbReference type="ChEBI" id="CHEBI:65314"/>
        <dbReference type="ChEBI" id="CHEBI:65315"/>
    </reaction>
</comment>
<dbReference type="EC" id="5.4.99.-" evidence="8"/>
<dbReference type="PROSITE" id="PS01129">
    <property type="entry name" value="PSI_RLU"/>
    <property type="match status" value="1"/>
</dbReference>
<evidence type="ECO:0000256" key="3">
    <source>
        <dbReference type="ARBA" id="ARBA00023235"/>
    </source>
</evidence>
<dbReference type="PATRIC" id="fig|1445510.3.peg.5345"/>
<dbReference type="GO" id="GO:0160140">
    <property type="term" value="F:23S rRNA pseudouridine(1911/1915/1917) synthase activity"/>
    <property type="evidence" value="ECO:0007669"/>
    <property type="project" value="UniProtKB-EC"/>
</dbReference>
<dbReference type="GO" id="GO:0016829">
    <property type="term" value="F:lyase activity"/>
    <property type="evidence" value="ECO:0007669"/>
    <property type="project" value="UniProtKB-KW"/>
</dbReference>
<sequence>MADHISLKVTVPNELGQKRLDQVAAELFQEYSRSRLQSWIKDGQLKVDGEARKIKEKLIGGEILTLEAELTPEGEWLAQDIPLEIVHEDDQIIVINKPAGLVVHPAAGNPDGTVLNAMLYRYPEVINLPRAGIVHRLDKDTSGLMVIARTLEAQNSLVQQLQSREMGREYEAVCMGVLTGGATIDEPISRHNTNRLKMAVHPTGKEAVTHYRVLERFQNHTHIRVKLETGRTHQIRVHMAFIQHPLVGDPLYAGRMRLPKQCGPELADALKHFQRQALHAKALQLRHPQSGELMQWEVELPEDLHNLLETLRDDHQQAGGDW</sequence>
<evidence type="ECO:0000256" key="1">
    <source>
        <dbReference type="ARBA" id="ARBA00010876"/>
    </source>
</evidence>
<organism evidence="11 12">
    <name type="scientific">Gynuella sunshinyii YC6258</name>
    <dbReference type="NCBI Taxonomy" id="1445510"/>
    <lineage>
        <taxon>Bacteria</taxon>
        <taxon>Pseudomonadati</taxon>
        <taxon>Pseudomonadota</taxon>
        <taxon>Gammaproteobacteria</taxon>
        <taxon>Oceanospirillales</taxon>
        <taxon>Saccharospirillaceae</taxon>
        <taxon>Gynuella</taxon>
    </lineage>
</organism>
<dbReference type="InterPro" id="IPR006145">
    <property type="entry name" value="PsdUridine_synth_RsuA/RluA"/>
</dbReference>
<dbReference type="Gene3D" id="3.10.290.10">
    <property type="entry name" value="RNA-binding S4 domain"/>
    <property type="match status" value="1"/>
</dbReference>
<dbReference type="CDD" id="cd02869">
    <property type="entry name" value="PseudoU_synth_RluA_like"/>
    <property type="match status" value="1"/>
</dbReference>
<evidence type="ECO:0000256" key="8">
    <source>
        <dbReference type="RuleBase" id="RU362028"/>
    </source>
</evidence>